<accession>A0A3D4VCY4</accession>
<dbReference type="EMBL" id="DPIY01000012">
    <property type="protein sequence ID" value="HCT58996.1"/>
    <property type="molecule type" value="Genomic_DNA"/>
</dbReference>
<dbReference type="Pfam" id="PF05936">
    <property type="entry name" value="T6SS_VasE"/>
    <property type="match status" value="1"/>
</dbReference>
<dbReference type="PANTHER" id="PTHR35566:SF1">
    <property type="entry name" value="TYPE VI SECRETION SYSTEM BASEPLATE COMPONENT TSSK1"/>
    <property type="match status" value="1"/>
</dbReference>
<protein>
    <submittedName>
        <fullName evidence="1">Type VI secretion system baseplate subunit TssK</fullName>
    </submittedName>
</protein>
<gene>
    <name evidence="1" type="primary">tssK</name>
    <name evidence="1" type="ORF">DGD08_17485</name>
</gene>
<sequence length="459" mass="49997">MQLTSPPSRRVVWEDGMHLTPQHFQAQRRYHEEQTARTLGYMMPFAFGLSAITVDDDGLRNGTFSLVQARGVLPDGTVFHLPDADEAPDPVAVAERFSPTRDAHVVYLALAPWRPDAANVQASALDAPARFRTREEVVSDESTGTDPLAIQFAARNLRILFDEEVTDDVVALPIARIRRDGRGQFQLDGSFVPPCVQLAASDRLLTLARDIVGLLEAKGGALVATLSQAPSGAAGGSAAYMGNELATRWLLHAVRSADAPLRHLLLTRRAHPERLYGELARLAGALCTFSMTSHPKDVPLYDHLSPTDTFDALERLLRAHLDVVISARALVIPLQHTSDLLHVGAISDPRCFEPGVRWFLGVRADLGQADLIDRMQRLTKTCASKFVLELVRRAFNGLATEHIPSPPSGLAPKPDLTYFELTVAGPCGVSLQDSREVGVYVPEALPGAYIELAVLLPPS</sequence>
<dbReference type="AlphaFoldDB" id="A0A3D4VCY4"/>
<organism evidence="1 2">
    <name type="scientific">Gemmatimonas aurantiaca</name>
    <dbReference type="NCBI Taxonomy" id="173480"/>
    <lineage>
        <taxon>Bacteria</taxon>
        <taxon>Pseudomonadati</taxon>
        <taxon>Gemmatimonadota</taxon>
        <taxon>Gemmatimonadia</taxon>
        <taxon>Gemmatimonadales</taxon>
        <taxon>Gemmatimonadaceae</taxon>
        <taxon>Gemmatimonas</taxon>
    </lineage>
</organism>
<proteinExistence type="predicted"/>
<evidence type="ECO:0000313" key="2">
    <source>
        <dbReference type="Proteomes" id="UP000264071"/>
    </source>
</evidence>
<evidence type="ECO:0000313" key="1">
    <source>
        <dbReference type="EMBL" id="HCT58996.1"/>
    </source>
</evidence>
<comment type="caution">
    <text evidence="1">The sequence shown here is derived from an EMBL/GenBank/DDBJ whole genome shotgun (WGS) entry which is preliminary data.</text>
</comment>
<dbReference type="Proteomes" id="UP000264071">
    <property type="component" value="Unassembled WGS sequence"/>
</dbReference>
<dbReference type="PANTHER" id="PTHR35566">
    <property type="entry name" value="BLR3599 PROTEIN"/>
    <property type="match status" value="1"/>
</dbReference>
<reference evidence="1 2" key="1">
    <citation type="journal article" date="2018" name="Nat. Biotechnol.">
        <title>A standardized bacterial taxonomy based on genome phylogeny substantially revises the tree of life.</title>
        <authorList>
            <person name="Parks D.H."/>
            <person name="Chuvochina M."/>
            <person name="Waite D.W."/>
            <person name="Rinke C."/>
            <person name="Skarshewski A."/>
            <person name="Chaumeil P.A."/>
            <person name="Hugenholtz P."/>
        </authorList>
    </citation>
    <scope>NUCLEOTIDE SEQUENCE [LARGE SCALE GENOMIC DNA]</scope>
    <source>
        <strain evidence="1">UBA8844</strain>
    </source>
</reference>
<dbReference type="InterPro" id="IPR010263">
    <property type="entry name" value="T6SS_TssK"/>
</dbReference>
<name>A0A3D4VCY4_9BACT</name>
<dbReference type="OMA" id="LELKFWA"/>
<dbReference type="NCBIfam" id="TIGR03353">
    <property type="entry name" value="VI_chp_4"/>
    <property type="match status" value="1"/>
</dbReference>